<feature type="short sequence motif" description="TonB box" evidence="12">
    <location>
        <begin position="29"/>
        <end position="35"/>
    </location>
</feature>
<evidence type="ECO:0000256" key="1">
    <source>
        <dbReference type="ARBA" id="ARBA00004571"/>
    </source>
</evidence>
<gene>
    <name evidence="16" type="ORF">MIN45_P0829</name>
</gene>
<dbReference type="InterPro" id="IPR036942">
    <property type="entry name" value="Beta-barrel_TonB_sf"/>
</dbReference>
<evidence type="ECO:0000256" key="10">
    <source>
        <dbReference type="ARBA" id="ARBA00023237"/>
    </source>
</evidence>
<dbReference type="Gene3D" id="2.170.130.10">
    <property type="entry name" value="TonB-dependent receptor, plug domain"/>
    <property type="match status" value="1"/>
</dbReference>
<evidence type="ECO:0000256" key="8">
    <source>
        <dbReference type="ARBA" id="ARBA00023136"/>
    </source>
</evidence>
<evidence type="ECO:0000256" key="3">
    <source>
        <dbReference type="ARBA" id="ARBA00022448"/>
    </source>
</evidence>
<evidence type="ECO:0000313" key="16">
    <source>
        <dbReference type="EMBL" id="BCX88460.1"/>
    </source>
</evidence>
<keyword evidence="9" id="KW-0675">Receptor</keyword>
<evidence type="ECO:0000256" key="11">
    <source>
        <dbReference type="PROSITE-ProRule" id="PRU01360"/>
    </source>
</evidence>
<dbReference type="GO" id="GO:0015344">
    <property type="term" value="F:siderophore uptake transmembrane transporter activity"/>
    <property type="evidence" value="ECO:0007669"/>
    <property type="project" value="TreeGrafter"/>
</dbReference>
<dbReference type="Gene3D" id="2.40.170.20">
    <property type="entry name" value="TonB-dependent receptor, beta-barrel domain"/>
    <property type="match status" value="1"/>
</dbReference>
<dbReference type="PANTHER" id="PTHR30069:SF29">
    <property type="entry name" value="HEMOGLOBIN AND HEMOGLOBIN-HAPTOGLOBIN-BINDING PROTEIN 1-RELATED"/>
    <property type="match status" value="1"/>
</dbReference>
<evidence type="ECO:0000259" key="15">
    <source>
        <dbReference type="Pfam" id="PF07715"/>
    </source>
</evidence>
<dbReference type="PANTHER" id="PTHR30069">
    <property type="entry name" value="TONB-DEPENDENT OUTER MEMBRANE RECEPTOR"/>
    <property type="match status" value="1"/>
</dbReference>
<evidence type="ECO:0000256" key="12">
    <source>
        <dbReference type="PROSITE-ProRule" id="PRU10143"/>
    </source>
</evidence>
<name>A0AAU9BXN6_9GAMM</name>
<dbReference type="PROSITE" id="PS00430">
    <property type="entry name" value="TONB_DEPENDENT_REC_1"/>
    <property type="match status" value="1"/>
</dbReference>
<comment type="similarity">
    <text evidence="2">Belongs to the TonB-dependent receptor family. Hemoglobin/haptoglobin binding protein subfamily.</text>
</comment>
<evidence type="ECO:0000259" key="14">
    <source>
        <dbReference type="Pfam" id="PF00593"/>
    </source>
</evidence>
<evidence type="ECO:0000256" key="9">
    <source>
        <dbReference type="ARBA" id="ARBA00023170"/>
    </source>
</evidence>
<evidence type="ECO:0000256" key="6">
    <source>
        <dbReference type="ARBA" id="ARBA00022729"/>
    </source>
</evidence>
<keyword evidence="10 11" id="KW-0998">Cell outer membrane</keyword>
<feature type="signal peptide" evidence="13">
    <location>
        <begin position="1"/>
        <end position="19"/>
    </location>
</feature>
<dbReference type="Pfam" id="PF07715">
    <property type="entry name" value="Plug"/>
    <property type="match status" value="1"/>
</dbReference>
<keyword evidence="8 11" id="KW-0472">Membrane</keyword>
<organism evidence="16 17">
    <name type="scientific">Methylomarinovum tepidoasis</name>
    <dbReference type="NCBI Taxonomy" id="2840183"/>
    <lineage>
        <taxon>Bacteria</taxon>
        <taxon>Pseudomonadati</taxon>
        <taxon>Pseudomonadota</taxon>
        <taxon>Gammaproteobacteria</taxon>
        <taxon>Methylococcales</taxon>
        <taxon>Methylothermaceae</taxon>
        <taxon>Methylomarinovum</taxon>
    </lineage>
</organism>
<evidence type="ECO:0000256" key="2">
    <source>
        <dbReference type="ARBA" id="ARBA00008143"/>
    </source>
</evidence>
<sequence>MTCKLRVLLLALPATAALAADLSPSRLDTLTVTASRIPVPVRESGSSITVITAEDIAARKVFTVADVLRSVPGLDVVQNGGLGRTTSVFLRGANSQHTLVLIDGIEVNDPASPGAGFDFAHLTVDNIERIEILRGPQSTLYGGDAIGGVIQIFTRQGHGEPRFGFNAEGGSYGTWKLGGAASGKHDRLAYSIAASQLHSDGFSAADSRLGNHEDDGYKNTTVSARADWQALDNLGLDAVVRFHHSEADLDNCGGPGCDDPNYRQDSDQIFARTQGTLDLLDHRWRQQLRLSYSRTERHTRDRPDPADTFVDNSAFRGEKFKLDWQNTVTPTDWDTLVFGITSETEWMNADTLPTHSATINGYYGENRIKWLERFITSAGVRFDDHEHAGDKVTWRVTQAVLLPETGTKLHGSYGKGFKAPSLYQLFAPAGFFGPIGNRDLEPERSRGWDVGVDQSFWDERILLGATWFHNQFSNLIDFQFGTGYVNVASARSAGLETYAEIRPLAFLTLRGTYTYTNTEDDQEQQLLRRPRHKGSFDADLALTEAAHLHVNVLTLGSRRFSAFSIKRKLPGYVVVNLAGDYRINRWLTLYGRIDNAFDQEYEEVPGYGTSRVAGYGGFRLTF</sequence>
<dbReference type="GO" id="GO:0009279">
    <property type="term" value="C:cell outer membrane"/>
    <property type="evidence" value="ECO:0007669"/>
    <property type="project" value="UniProtKB-SubCell"/>
</dbReference>
<dbReference type="SUPFAM" id="SSF56935">
    <property type="entry name" value="Porins"/>
    <property type="match status" value="1"/>
</dbReference>
<keyword evidence="6 13" id="KW-0732">Signal</keyword>
<evidence type="ECO:0000256" key="4">
    <source>
        <dbReference type="ARBA" id="ARBA00022452"/>
    </source>
</evidence>
<keyword evidence="3 11" id="KW-0813">Transport</keyword>
<reference evidence="17" key="1">
    <citation type="journal article" date="2024" name="Int. J. Syst. Evol. Microbiol.">
        <title>Methylomarinovum tepidoasis sp. nov., a moderately thermophilic methanotroph of the family Methylothermaceae isolated from a deep-sea hydrothermal field.</title>
        <authorList>
            <person name="Hirayama H."/>
            <person name="Takaki Y."/>
            <person name="Abe M."/>
            <person name="Miyazaki M."/>
            <person name="Uematsu K."/>
            <person name="Matsui Y."/>
            <person name="Takai K."/>
        </authorList>
    </citation>
    <scope>NUCLEOTIDE SEQUENCE [LARGE SCALE GENOMIC DNA]</scope>
    <source>
        <strain evidence="17">IN45</strain>
    </source>
</reference>
<keyword evidence="17" id="KW-1185">Reference proteome</keyword>
<dbReference type="EMBL" id="AP024718">
    <property type="protein sequence ID" value="BCX88460.1"/>
    <property type="molecule type" value="Genomic_DNA"/>
</dbReference>
<dbReference type="PROSITE" id="PS52016">
    <property type="entry name" value="TONB_DEPENDENT_REC_3"/>
    <property type="match status" value="1"/>
</dbReference>
<feature type="chain" id="PRO_5043874280" evidence="13">
    <location>
        <begin position="20"/>
        <end position="622"/>
    </location>
</feature>
<dbReference type="AlphaFoldDB" id="A0AAU9BXN6"/>
<evidence type="ECO:0000256" key="13">
    <source>
        <dbReference type="SAM" id="SignalP"/>
    </source>
</evidence>
<evidence type="ECO:0000313" key="17">
    <source>
        <dbReference type="Proteomes" id="UP001321450"/>
    </source>
</evidence>
<dbReference type="CDD" id="cd01347">
    <property type="entry name" value="ligand_gated_channel"/>
    <property type="match status" value="1"/>
</dbReference>
<dbReference type="InterPro" id="IPR012910">
    <property type="entry name" value="Plug_dom"/>
</dbReference>
<keyword evidence="4 11" id="KW-1134">Transmembrane beta strand</keyword>
<keyword evidence="5 11" id="KW-0812">Transmembrane</keyword>
<dbReference type="InterPro" id="IPR010916">
    <property type="entry name" value="TonB_box_CS"/>
</dbReference>
<proteinExistence type="inferred from homology"/>
<feature type="domain" description="TonB-dependent receptor plug" evidence="15">
    <location>
        <begin position="41"/>
        <end position="149"/>
    </location>
</feature>
<dbReference type="InterPro" id="IPR000531">
    <property type="entry name" value="Beta-barrel_TonB"/>
</dbReference>
<dbReference type="InterPro" id="IPR039426">
    <property type="entry name" value="TonB-dep_rcpt-like"/>
</dbReference>
<feature type="domain" description="TonB-dependent receptor-like beta-barrel" evidence="14">
    <location>
        <begin position="172"/>
        <end position="595"/>
    </location>
</feature>
<comment type="subcellular location">
    <subcellularLocation>
        <location evidence="1 11">Cell outer membrane</location>
        <topology evidence="1 11">Multi-pass membrane protein</topology>
    </subcellularLocation>
</comment>
<dbReference type="GO" id="GO:0044718">
    <property type="term" value="P:siderophore transmembrane transport"/>
    <property type="evidence" value="ECO:0007669"/>
    <property type="project" value="TreeGrafter"/>
</dbReference>
<dbReference type="Pfam" id="PF00593">
    <property type="entry name" value="TonB_dep_Rec_b-barrel"/>
    <property type="match status" value="1"/>
</dbReference>
<dbReference type="KEGG" id="meiy:MIN45_P0829"/>
<dbReference type="InterPro" id="IPR037066">
    <property type="entry name" value="Plug_dom_sf"/>
</dbReference>
<evidence type="ECO:0000256" key="5">
    <source>
        <dbReference type="ARBA" id="ARBA00022692"/>
    </source>
</evidence>
<protein>
    <submittedName>
        <fullName evidence="16">Vitamin B12 transporter</fullName>
    </submittedName>
</protein>
<dbReference type="RefSeq" id="WP_286293579.1">
    <property type="nucleotide sequence ID" value="NZ_AP024718.1"/>
</dbReference>
<keyword evidence="7 12" id="KW-0798">TonB box</keyword>
<dbReference type="Proteomes" id="UP001321450">
    <property type="component" value="Chromosome"/>
</dbReference>
<accession>A0AAU9BXN6</accession>
<evidence type="ECO:0000256" key="7">
    <source>
        <dbReference type="ARBA" id="ARBA00023077"/>
    </source>
</evidence>